<evidence type="ECO:0000313" key="3">
    <source>
        <dbReference type="Proteomes" id="UP001318860"/>
    </source>
</evidence>
<dbReference type="InterPro" id="IPR002156">
    <property type="entry name" value="RNaseH_domain"/>
</dbReference>
<protein>
    <recommendedName>
        <fullName evidence="1">RNase H type-1 domain-containing protein</fullName>
    </recommendedName>
</protein>
<dbReference type="InterPro" id="IPR044730">
    <property type="entry name" value="RNase_H-like_dom_plant"/>
</dbReference>
<dbReference type="InterPro" id="IPR036397">
    <property type="entry name" value="RNaseH_sf"/>
</dbReference>
<dbReference type="Gene3D" id="3.30.420.10">
    <property type="entry name" value="Ribonuclease H-like superfamily/Ribonuclease H"/>
    <property type="match status" value="1"/>
</dbReference>
<evidence type="ECO:0000313" key="2">
    <source>
        <dbReference type="EMBL" id="KAK6146006.1"/>
    </source>
</evidence>
<keyword evidence="3" id="KW-1185">Reference proteome</keyword>
<reference evidence="2 3" key="1">
    <citation type="journal article" date="2021" name="Comput. Struct. Biotechnol. J.">
        <title>De novo genome assembly of the potent medicinal plant Rehmannia glutinosa using nanopore technology.</title>
        <authorList>
            <person name="Ma L."/>
            <person name="Dong C."/>
            <person name="Song C."/>
            <person name="Wang X."/>
            <person name="Zheng X."/>
            <person name="Niu Y."/>
            <person name="Chen S."/>
            <person name="Feng W."/>
        </authorList>
    </citation>
    <scope>NUCLEOTIDE SEQUENCE [LARGE SCALE GENOMIC DNA]</scope>
    <source>
        <strain evidence="2">DH-2019</strain>
    </source>
</reference>
<dbReference type="CDD" id="cd06222">
    <property type="entry name" value="RNase_H_like"/>
    <property type="match status" value="1"/>
</dbReference>
<dbReference type="EMBL" id="JABTTQ020000011">
    <property type="protein sequence ID" value="KAK6146006.1"/>
    <property type="molecule type" value="Genomic_DNA"/>
</dbReference>
<comment type="caution">
    <text evidence="2">The sequence shown here is derived from an EMBL/GenBank/DDBJ whole genome shotgun (WGS) entry which is preliminary data.</text>
</comment>
<feature type="domain" description="RNase H type-1" evidence="1">
    <location>
        <begin position="27"/>
        <end position="120"/>
    </location>
</feature>
<evidence type="ECO:0000259" key="1">
    <source>
        <dbReference type="Pfam" id="PF13456"/>
    </source>
</evidence>
<sequence>MEQKSLDRVAVFSEKWIPPMEGFVKINCDTSIRENIGTGTGAIIRDNSGKALTAAHRLRSEESRWTWRFFACLDGLLLAKDAGYSKVILETDNTTIYFKLKKMDRDFSYLGGIISDILDLRVERKIDVLNELLVLVVQSTVRDQRFERD</sequence>
<dbReference type="PANTHER" id="PTHR47074">
    <property type="entry name" value="BNAC02G40300D PROTEIN"/>
    <property type="match status" value="1"/>
</dbReference>
<organism evidence="2 3">
    <name type="scientific">Rehmannia glutinosa</name>
    <name type="common">Chinese foxglove</name>
    <dbReference type="NCBI Taxonomy" id="99300"/>
    <lineage>
        <taxon>Eukaryota</taxon>
        <taxon>Viridiplantae</taxon>
        <taxon>Streptophyta</taxon>
        <taxon>Embryophyta</taxon>
        <taxon>Tracheophyta</taxon>
        <taxon>Spermatophyta</taxon>
        <taxon>Magnoliopsida</taxon>
        <taxon>eudicotyledons</taxon>
        <taxon>Gunneridae</taxon>
        <taxon>Pentapetalae</taxon>
        <taxon>asterids</taxon>
        <taxon>lamiids</taxon>
        <taxon>Lamiales</taxon>
        <taxon>Orobanchaceae</taxon>
        <taxon>Rehmannieae</taxon>
        <taxon>Rehmannia</taxon>
    </lineage>
</organism>
<accession>A0ABR0WGP5</accession>
<dbReference type="PANTHER" id="PTHR47074:SF11">
    <property type="entry name" value="REVERSE TRANSCRIPTASE-LIKE PROTEIN"/>
    <property type="match status" value="1"/>
</dbReference>
<dbReference type="Proteomes" id="UP001318860">
    <property type="component" value="Unassembled WGS sequence"/>
</dbReference>
<dbReference type="InterPro" id="IPR052929">
    <property type="entry name" value="RNase_H-like_EbsB-rel"/>
</dbReference>
<proteinExistence type="predicted"/>
<name>A0ABR0WGP5_REHGL</name>
<gene>
    <name evidence="2" type="ORF">DH2020_019875</name>
</gene>
<dbReference type="Pfam" id="PF13456">
    <property type="entry name" value="RVT_3"/>
    <property type="match status" value="1"/>
</dbReference>